<protein>
    <submittedName>
        <fullName evidence="2">Uncharacterized protein</fullName>
    </submittedName>
</protein>
<proteinExistence type="predicted"/>
<organism evidence="2 3">
    <name type="scientific">Aspergillus wentii DTO 134E9</name>
    <dbReference type="NCBI Taxonomy" id="1073089"/>
    <lineage>
        <taxon>Eukaryota</taxon>
        <taxon>Fungi</taxon>
        <taxon>Dikarya</taxon>
        <taxon>Ascomycota</taxon>
        <taxon>Pezizomycotina</taxon>
        <taxon>Eurotiomycetes</taxon>
        <taxon>Eurotiomycetidae</taxon>
        <taxon>Eurotiales</taxon>
        <taxon>Aspergillaceae</taxon>
        <taxon>Aspergillus</taxon>
        <taxon>Aspergillus subgen. Cremei</taxon>
    </lineage>
</organism>
<dbReference type="Proteomes" id="UP000184383">
    <property type="component" value="Unassembled WGS sequence"/>
</dbReference>
<sequence>MAPIVPSSSAGPAEVRKYLIHLLMTKHDVAKEAAEEIASHWDIARGSDLREAYQYQFQQIFGDGYGYYMYKSVQEDIWSDTYRAVGHFICYTPSICFLIICLKVMRKPGHSSEKREGTETIRGLPVGIGLGLISSALASYILEDSWWFLTIMGGIYFFISLLGCAVQRHYNSTAQK</sequence>
<accession>A0A1L9RSU8</accession>
<dbReference type="OrthoDB" id="4771706at2759"/>
<feature type="transmembrane region" description="Helical" evidence="1">
    <location>
        <begin position="123"/>
        <end position="141"/>
    </location>
</feature>
<keyword evidence="1" id="KW-0472">Membrane</keyword>
<keyword evidence="1" id="KW-1133">Transmembrane helix</keyword>
<evidence type="ECO:0000256" key="1">
    <source>
        <dbReference type="SAM" id="Phobius"/>
    </source>
</evidence>
<dbReference type="VEuPathDB" id="FungiDB:ASPWEDRAFT_739269"/>
<evidence type="ECO:0000313" key="2">
    <source>
        <dbReference type="EMBL" id="OJJ37974.1"/>
    </source>
</evidence>
<dbReference type="EMBL" id="KV878211">
    <property type="protein sequence ID" value="OJJ37974.1"/>
    <property type="molecule type" value="Genomic_DNA"/>
</dbReference>
<reference evidence="3" key="1">
    <citation type="journal article" date="2017" name="Genome Biol.">
        <title>Comparative genomics reveals high biological diversity and specific adaptations in the industrially and medically important fungal genus Aspergillus.</title>
        <authorList>
            <person name="de Vries R.P."/>
            <person name="Riley R."/>
            <person name="Wiebenga A."/>
            <person name="Aguilar-Osorio G."/>
            <person name="Amillis S."/>
            <person name="Uchima C.A."/>
            <person name="Anderluh G."/>
            <person name="Asadollahi M."/>
            <person name="Askin M."/>
            <person name="Barry K."/>
            <person name="Battaglia E."/>
            <person name="Bayram O."/>
            <person name="Benocci T."/>
            <person name="Braus-Stromeyer S.A."/>
            <person name="Caldana C."/>
            <person name="Canovas D."/>
            <person name="Cerqueira G.C."/>
            <person name="Chen F."/>
            <person name="Chen W."/>
            <person name="Choi C."/>
            <person name="Clum A."/>
            <person name="Dos Santos R.A."/>
            <person name="Damasio A.R."/>
            <person name="Diallinas G."/>
            <person name="Emri T."/>
            <person name="Fekete E."/>
            <person name="Flipphi M."/>
            <person name="Freyberg S."/>
            <person name="Gallo A."/>
            <person name="Gournas C."/>
            <person name="Habgood R."/>
            <person name="Hainaut M."/>
            <person name="Harispe M.L."/>
            <person name="Henrissat B."/>
            <person name="Hilden K.S."/>
            <person name="Hope R."/>
            <person name="Hossain A."/>
            <person name="Karabika E."/>
            <person name="Karaffa L."/>
            <person name="Karanyi Z."/>
            <person name="Krasevec N."/>
            <person name="Kuo A."/>
            <person name="Kusch H."/>
            <person name="LaButti K."/>
            <person name="Lagendijk E.L."/>
            <person name="Lapidus A."/>
            <person name="Levasseur A."/>
            <person name="Lindquist E."/>
            <person name="Lipzen A."/>
            <person name="Logrieco A.F."/>
            <person name="MacCabe A."/>
            <person name="Maekelae M.R."/>
            <person name="Malavazi I."/>
            <person name="Melin P."/>
            <person name="Meyer V."/>
            <person name="Mielnichuk N."/>
            <person name="Miskei M."/>
            <person name="Molnar A.P."/>
            <person name="Mule G."/>
            <person name="Ngan C.Y."/>
            <person name="Orejas M."/>
            <person name="Orosz E."/>
            <person name="Ouedraogo J.P."/>
            <person name="Overkamp K.M."/>
            <person name="Park H.-S."/>
            <person name="Perrone G."/>
            <person name="Piumi F."/>
            <person name="Punt P.J."/>
            <person name="Ram A.F."/>
            <person name="Ramon A."/>
            <person name="Rauscher S."/>
            <person name="Record E."/>
            <person name="Riano-Pachon D.M."/>
            <person name="Robert V."/>
            <person name="Roehrig J."/>
            <person name="Ruller R."/>
            <person name="Salamov A."/>
            <person name="Salih N.S."/>
            <person name="Samson R.A."/>
            <person name="Sandor E."/>
            <person name="Sanguinetti M."/>
            <person name="Schuetze T."/>
            <person name="Sepcic K."/>
            <person name="Shelest E."/>
            <person name="Sherlock G."/>
            <person name="Sophianopoulou V."/>
            <person name="Squina F.M."/>
            <person name="Sun H."/>
            <person name="Susca A."/>
            <person name="Todd R.B."/>
            <person name="Tsang A."/>
            <person name="Unkles S.E."/>
            <person name="van de Wiele N."/>
            <person name="van Rossen-Uffink D."/>
            <person name="Oliveira J.V."/>
            <person name="Vesth T.C."/>
            <person name="Visser J."/>
            <person name="Yu J.-H."/>
            <person name="Zhou M."/>
            <person name="Andersen M.R."/>
            <person name="Archer D.B."/>
            <person name="Baker S.E."/>
            <person name="Benoit I."/>
            <person name="Brakhage A.A."/>
            <person name="Braus G.H."/>
            <person name="Fischer R."/>
            <person name="Frisvad J.C."/>
            <person name="Goldman G.H."/>
            <person name="Houbraken J."/>
            <person name="Oakley B."/>
            <person name="Pocsi I."/>
            <person name="Scazzocchio C."/>
            <person name="Seiboth B."/>
            <person name="vanKuyk P.A."/>
            <person name="Wortman J."/>
            <person name="Dyer P.S."/>
            <person name="Grigoriev I.V."/>
        </authorList>
    </citation>
    <scope>NUCLEOTIDE SEQUENCE [LARGE SCALE GENOMIC DNA]</scope>
    <source>
        <strain evidence="3">DTO 134E9</strain>
    </source>
</reference>
<keyword evidence="1" id="KW-0812">Transmembrane</keyword>
<gene>
    <name evidence="2" type="ORF">ASPWEDRAFT_739269</name>
</gene>
<dbReference type="AlphaFoldDB" id="A0A1L9RSU8"/>
<keyword evidence="3" id="KW-1185">Reference proteome</keyword>
<dbReference type="RefSeq" id="XP_040691650.1">
    <property type="nucleotide sequence ID" value="XM_040839402.1"/>
</dbReference>
<feature type="transmembrane region" description="Helical" evidence="1">
    <location>
        <begin position="147"/>
        <end position="166"/>
    </location>
</feature>
<dbReference type="GeneID" id="63755250"/>
<name>A0A1L9RSU8_ASPWE</name>
<evidence type="ECO:0000313" key="3">
    <source>
        <dbReference type="Proteomes" id="UP000184383"/>
    </source>
</evidence>
<feature type="transmembrane region" description="Helical" evidence="1">
    <location>
        <begin position="84"/>
        <end position="102"/>
    </location>
</feature>